<organism evidence="3 4">
    <name type="scientific">Flavobacterium urumqiense</name>
    <dbReference type="NCBI Taxonomy" id="935224"/>
    <lineage>
        <taxon>Bacteria</taxon>
        <taxon>Pseudomonadati</taxon>
        <taxon>Bacteroidota</taxon>
        <taxon>Flavobacteriia</taxon>
        <taxon>Flavobacteriales</taxon>
        <taxon>Flavobacteriaceae</taxon>
        <taxon>Flavobacterium</taxon>
    </lineage>
</organism>
<dbReference type="InterPro" id="IPR001296">
    <property type="entry name" value="Glyco_trans_1"/>
</dbReference>
<dbReference type="PANTHER" id="PTHR12526">
    <property type="entry name" value="GLYCOSYLTRANSFERASE"/>
    <property type="match status" value="1"/>
</dbReference>
<accession>A0A1H6ASS1</accession>
<feature type="domain" description="Glycosyltransferase subfamily 4-like N-terminal" evidence="2">
    <location>
        <begin position="20"/>
        <end position="160"/>
    </location>
</feature>
<dbReference type="RefSeq" id="WP_244175297.1">
    <property type="nucleotide sequence ID" value="NZ_FNVP01000020.1"/>
</dbReference>
<protein>
    <submittedName>
        <fullName evidence="3">Glycosyltransferase involved in cell wall bisynthesis</fullName>
    </submittedName>
</protein>
<gene>
    <name evidence="3" type="ORF">SAMN04488130_12012</name>
</gene>
<reference evidence="4" key="1">
    <citation type="submission" date="2016-10" db="EMBL/GenBank/DDBJ databases">
        <authorList>
            <person name="Varghese N."/>
            <person name="Submissions S."/>
        </authorList>
    </citation>
    <scope>NUCLEOTIDE SEQUENCE [LARGE SCALE GENOMIC DNA]</scope>
    <source>
        <strain evidence="4">CGMCC 1.9230</strain>
    </source>
</reference>
<evidence type="ECO:0000313" key="4">
    <source>
        <dbReference type="Proteomes" id="UP000236737"/>
    </source>
</evidence>
<keyword evidence="4" id="KW-1185">Reference proteome</keyword>
<dbReference type="Gene3D" id="3.40.50.2000">
    <property type="entry name" value="Glycogen Phosphorylase B"/>
    <property type="match status" value="2"/>
</dbReference>
<dbReference type="Proteomes" id="UP000236737">
    <property type="component" value="Unassembled WGS sequence"/>
</dbReference>
<dbReference type="EMBL" id="FNVP01000020">
    <property type="protein sequence ID" value="SEG51723.1"/>
    <property type="molecule type" value="Genomic_DNA"/>
</dbReference>
<evidence type="ECO:0000259" key="1">
    <source>
        <dbReference type="Pfam" id="PF00534"/>
    </source>
</evidence>
<evidence type="ECO:0000313" key="3">
    <source>
        <dbReference type="EMBL" id="SEG51723.1"/>
    </source>
</evidence>
<dbReference type="CDD" id="cd03801">
    <property type="entry name" value="GT4_PimA-like"/>
    <property type="match status" value="1"/>
</dbReference>
<sequence>MQQDNSKIRIIQIIDSLEAGGAERMAVNYANALAEQIEFSGLVVSRKEGSLINQIDEGVSYLFLNRKSVLDFKALYMLRNYVLLNRVTVVHAHSTSFFLAFLLKLVYPSIKIIWHDHYGDSEFLNKRPVSALKIILPFFNGIISVNQKLKIWAEQKMNFKNTIYLPNFPAEEMNVTEYTVLEGVTGKRIVSLANLRIQKDHFLLLKVAKKLKVSHPDWTFHLVGKDFQDDYSKQIKSLIIEHHLEKNVFLYGTQQDIKNILYQSTIAILTSQSEGLPIALLEYGWYKKAVVVTKVGEILSLIQNGKNGFVVPAQEEQLFYQAIVQLIENDRLRTEFGIALHKTVIDSNSQEVVLKHYLNWLQNSYK</sequence>
<dbReference type="Pfam" id="PF00534">
    <property type="entry name" value="Glycos_transf_1"/>
    <property type="match status" value="1"/>
</dbReference>
<keyword evidence="3" id="KW-0808">Transferase</keyword>
<name>A0A1H6ASS1_9FLAO</name>
<dbReference type="SUPFAM" id="SSF53756">
    <property type="entry name" value="UDP-Glycosyltransferase/glycogen phosphorylase"/>
    <property type="match status" value="1"/>
</dbReference>
<dbReference type="InterPro" id="IPR028098">
    <property type="entry name" value="Glyco_trans_4-like_N"/>
</dbReference>
<dbReference type="Pfam" id="PF13439">
    <property type="entry name" value="Glyco_transf_4"/>
    <property type="match status" value="1"/>
</dbReference>
<dbReference type="PANTHER" id="PTHR12526:SF630">
    <property type="entry name" value="GLYCOSYLTRANSFERASE"/>
    <property type="match status" value="1"/>
</dbReference>
<evidence type="ECO:0000259" key="2">
    <source>
        <dbReference type="Pfam" id="PF13439"/>
    </source>
</evidence>
<proteinExistence type="predicted"/>
<feature type="domain" description="Glycosyl transferase family 1" evidence="1">
    <location>
        <begin position="186"/>
        <end position="337"/>
    </location>
</feature>
<dbReference type="AlphaFoldDB" id="A0A1H6ASS1"/>
<dbReference type="GO" id="GO:0016757">
    <property type="term" value="F:glycosyltransferase activity"/>
    <property type="evidence" value="ECO:0007669"/>
    <property type="project" value="InterPro"/>
</dbReference>